<evidence type="ECO:0008006" key="4">
    <source>
        <dbReference type="Google" id="ProtNLM"/>
    </source>
</evidence>
<protein>
    <recommendedName>
        <fullName evidence="4">NHLP bacteriocin system secretion protein</fullName>
    </recommendedName>
</protein>
<dbReference type="EMBL" id="JACOON010000002">
    <property type="protein sequence ID" value="MBC5647691.1"/>
    <property type="molecule type" value="Genomic_DNA"/>
</dbReference>
<accession>A0ABR7EEB5</accession>
<keyword evidence="1" id="KW-1133">Transmembrane helix</keyword>
<evidence type="ECO:0000313" key="2">
    <source>
        <dbReference type="EMBL" id="MBC5647691.1"/>
    </source>
</evidence>
<feature type="transmembrane region" description="Helical" evidence="1">
    <location>
        <begin position="30"/>
        <end position="51"/>
    </location>
</feature>
<proteinExistence type="predicted"/>
<comment type="caution">
    <text evidence="2">The sequence shown here is derived from an EMBL/GenBank/DDBJ whole genome shotgun (WGS) entry which is preliminary data.</text>
</comment>
<keyword evidence="1" id="KW-0472">Membrane</keyword>
<organism evidence="2 3">
    <name type="scientific">Christensenella tenuis</name>
    <dbReference type="NCBI Taxonomy" id="2763033"/>
    <lineage>
        <taxon>Bacteria</taxon>
        <taxon>Bacillati</taxon>
        <taxon>Bacillota</taxon>
        <taxon>Clostridia</taxon>
        <taxon>Christensenellales</taxon>
        <taxon>Christensenellaceae</taxon>
        <taxon>Christensenella</taxon>
    </lineage>
</organism>
<sequence>MNQPFFRKKPLEKISSPDKLDEAMKVTNPGLWSVLIACLALVVGGVVWFALGTVPETAEARGIIFPDDGTVTVVAETSGKIQDMRVATGDEVGLHDIVAVIAQPELIAELRTMQAAGAGQTEVSEKWQLYEQGVIRSQVYGIVLDAKNQNDVVEKNETVMSIARMEDETSKYRVLCYVSADMARQLEVGTEVQVSPSYASREEYGYMYGYVTGIDQFPSSEEDIASEVGDIHHVENVLDENGDNVKVRISLEVDPEVTDAANSALWSNGVGNSLEIPVGTECDIVFILSEQRAYELALGA</sequence>
<keyword evidence="3" id="KW-1185">Reference proteome</keyword>
<name>A0ABR7EEB5_9FIRM</name>
<keyword evidence="1" id="KW-0812">Transmembrane</keyword>
<dbReference type="Proteomes" id="UP000606889">
    <property type="component" value="Unassembled WGS sequence"/>
</dbReference>
<dbReference type="RefSeq" id="WP_186857210.1">
    <property type="nucleotide sequence ID" value="NZ_JACOON010000002.1"/>
</dbReference>
<reference evidence="2 3" key="1">
    <citation type="submission" date="2020-08" db="EMBL/GenBank/DDBJ databases">
        <title>Genome public.</title>
        <authorList>
            <person name="Liu C."/>
            <person name="Sun Q."/>
        </authorList>
    </citation>
    <scope>NUCLEOTIDE SEQUENCE [LARGE SCALE GENOMIC DNA]</scope>
    <source>
        <strain evidence="2 3">NSJ-35</strain>
    </source>
</reference>
<gene>
    <name evidence="2" type="ORF">H8S18_05035</name>
</gene>
<evidence type="ECO:0000313" key="3">
    <source>
        <dbReference type="Proteomes" id="UP000606889"/>
    </source>
</evidence>
<evidence type="ECO:0000256" key="1">
    <source>
        <dbReference type="SAM" id="Phobius"/>
    </source>
</evidence>